<dbReference type="PANTHER" id="PTHR23526:SF2">
    <property type="entry name" value="MAJOR FACILITATOR SUPERFAMILY (MFS) PROFILE DOMAIN-CONTAINING PROTEIN"/>
    <property type="match status" value="1"/>
</dbReference>
<comment type="caution">
    <text evidence="6">The sequence shown here is derived from an EMBL/GenBank/DDBJ whole genome shotgun (WGS) entry which is preliminary data.</text>
</comment>
<gene>
    <name evidence="6" type="ORF">ENV30_02950</name>
</gene>
<feature type="transmembrane region" description="Helical" evidence="4">
    <location>
        <begin position="235"/>
        <end position="256"/>
    </location>
</feature>
<feature type="transmembrane region" description="Helical" evidence="4">
    <location>
        <begin position="56"/>
        <end position="75"/>
    </location>
</feature>
<feature type="transmembrane region" description="Helical" evidence="4">
    <location>
        <begin position="268"/>
        <end position="290"/>
    </location>
</feature>
<evidence type="ECO:0000313" key="6">
    <source>
        <dbReference type="EMBL" id="HGI30258.1"/>
    </source>
</evidence>
<dbReference type="Gene3D" id="1.20.1250.20">
    <property type="entry name" value="MFS general substrate transporter like domains"/>
    <property type="match status" value="2"/>
</dbReference>
<keyword evidence="1 4" id="KW-0812">Transmembrane</keyword>
<sequence>MFSLLSRDVAQSIRDPKLRNDLRFVTLGVVFGIVFVNVTTGAPIAGFANALGFGDLLYAFLLALPVLGGALQVFASLVLERTKKRKLAFLLGGFANRVPWLFVALLPLWVSDRRALFGSFAGLLFCTACGGAFLAVSFMSWVADLVPLELRGRFFGHRSLLGTVSSLVSGLCIGWFLDTVSRGTGFSVVIALAAVLGILDILCFVRVQDPPMRYEEEYQGSIIRFFREVFTHPPFFRFLLFAVFWYFAFNVASPFFNLYMIRDLHMDFFHIALYVQAVANCTTLFSIRLFGRLTDRFGNVPVALLATSVASFLPLLWCLTTEANWRPIVLVIQILAGIFWPAIDLTVNNLALKLSPDLHRSFYIAVLNLFLGVFGNALGYIAGGIVLETLAPSVAHFMEGLGVHFSPYYVVFLLSALLRFVATFVFLPRVREERAFLLRDVFRALFEEVR</sequence>
<feature type="transmembrane region" description="Helical" evidence="4">
    <location>
        <begin position="297"/>
        <end position="316"/>
    </location>
</feature>
<keyword evidence="3 4" id="KW-0472">Membrane</keyword>
<dbReference type="AlphaFoldDB" id="A0A7V3YFR0"/>
<dbReference type="InterPro" id="IPR036259">
    <property type="entry name" value="MFS_trans_sf"/>
</dbReference>
<feature type="transmembrane region" description="Helical" evidence="4">
    <location>
        <begin position="155"/>
        <end position="177"/>
    </location>
</feature>
<dbReference type="GO" id="GO:0022857">
    <property type="term" value="F:transmembrane transporter activity"/>
    <property type="evidence" value="ECO:0007669"/>
    <property type="project" value="InterPro"/>
</dbReference>
<feature type="transmembrane region" description="Helical" evidence="4">
    <location>
        <begin position="87"/>
        <end position="110"/>
    </location>
</feature>
<dbReference type="Pfam" id="PF07690">
    <property type="entry name" value="MFS_1"/>
    <property type="match status" value="1"/>
</dbReference>
<reference evidence="6" key="1">
    <citation type="journal article" date="2020" name="mSystems">
        <title>Genome- and Community-Level Interaction Insights into Carbon Utilization and Element Cycling Functions of Hydrothermarchaeota in Hydrothermal Sediment.</title>
        <authorList>
            <person name="Zhou Z."/>
            <person name="Liu Y."/>
            <person name="Xu W."/>
            <person name="Pan J."/>
            <person name="Luo Z.H."/>
            <person name="Li M."/>
        </authorList>
    </citation>
    <scope>NUCLEOTIDE SEQUENCE [LARGE SCALE GENOMIC DNA]</scope>
    <source>
        <strain evidence="6">SpSt-747</strain>
    </source>
</reference>
<evidence type="ECO:0000256" key="4">
    <source>
        <dbReference type="SAM" id="Phobius"/>
    </source>
</evidence>
<evidence type="ECO:0000256" key="1">
    <source>
        <dbReference type="ARBA" id="ARBA00022692"/>
    </source>
</evidence>
<name>A0A7V3YFR0_9BACT</name>
<keyword evidence="2 4" id="KW-1133">Transmembrane helix</keyword>
<evidence type="ECO:0000259" key="5">
    <source>
        <dbReference type="PROSITE" id="PS50850"/>
    </source>
</evidence>
<organism evidence="6">
    <name type="scientific">Candidatus Caldatribacterium californiense</name>
    <dbReference type="NCBI Taxonomy" id="1454726"/>
    <lineage>
        <taxon>Bacteria</taxon>
        <taxon>Pseudomonadati</taxon>
        <taxon>Atribacterota</taxon>
        <taxon>Atribacteria</taxon>
        <taxon>Atribacterales</taxon>
        <taxon>Candidatus Caldatribacteriaceae</taxon>
        <taxon>Candidatus Caldatribacterium</taxon>
    </lineage>
</organism>
<dbReference type="InterPro" id="IPR052528">
    <property type="entry name" value="Sugar_transport-like"/>
</dbReference>
<feature type="transmembrane region" description="Helical" evidence="4">
    <location>
        <begin position="21"/>
        <end position="44"/>
    </location>
</feature>
<feature type="transmembrane region" description="Helical" evidence="4">
    <location>
        <begin position="183"/>
        <end position="205"/>
    </location>
</feature>
<dbReference type="PANTHER" id="PTHR23526">
    <property type="entry name" value="INTEGRAL MEMBRANE TRANSPORT PROTEIN-RELATED"/>
    <property type="match status" value="1"/>
</dbReference>
<feature type="transmembrane region" description="Helical" evidence="4">
    <location>
        <begin position="116"/>
        <end position="143"/>
    </location>
</feature>
<evidence type="ECO:0000256" key="2">
    <source>
        <dbReference type="ARBA" id="ARBA00022989"/>
    </source>
</evidence>
<dbReference type="InterPro" id="IPR011701">
    <property type="entry name" value="MFS"/>
</dbReference>
<feature type="transmembrane region" description="Helical" evidence="4">
    <location>
        <begin position="328"/>
        <end position="350"/>
    </location>
</feature>
<feature type="domain" description="Major facilitator superfamily (MFS) profile" evidence="5">
    <location>
        <begin position="186"/>
        <end position="450"/>
    </location>
</feature>
<evidence type="ECO:0000256" key="3">
    <source>
        <dbReference type="ARBA" id="ARBA00023136"/>
    </source>
</evidence>
<dbReference type="EMBL" id="DTFV01000043">
    <property type="protein sequence ID" value="HGI30258.1"/>
    <property type="molecule type" value="Genomic_DNA"/>
</dbReference>
<dbReference type="PROSITE" id="PS50850">
    <property type="entry name" value="MFS"/>
    <property type="match status" value="1"/>
</dbReference>
<feature type="transmembrane region" description="Helical" evidence="4">
    <location>
        <begin position="362"/>
        <end position="387"/>
    </location>
</feature>
<dbReference type="InterPro" id="IPR020846">
    <property type="entry name" value="MFS_dom"/>
</dbReference>
<protein>
    <submittedName>
        <fullName evidence="6">MFS transporter</fullName>
    </submittedName>
</protein>
<dbReference type="SUPFAM" id="SSF103473">
    <property type="entry name" value="MFS general substrate transporter"/>
    <property type="match status" value="1"/>
</dbReference>
<accession>A0A7V3YFR0</accession>
<proteinExistence type="predicted"/>
<feature type="transmembrane region" description="Helical" evidence="4">
    <location>
        <begin position="407"/>
        <end position="427"/>
    </location>
</feature>